<comment type="caution">
    <text evidence="4">The sequence shown here is derived from an EMBL/GenBank/DDBJ whole genome shotgun (WGS) entry which is preliminary data.</text>
</comment>
<keyword evidence="1" id="KW-0880">Kelch repeat</keyword>
<dbReference type="Gene3D" id="2.120.10.80">
    <property type="entry name" value="Kelch-type beta propeller"/>
    <property type="match status" value="1"/>
</dbReference>
<protein>
    <recommendedName>
        <fullName evidence="6">BTB domain-containing protein</fullName>
    </recommendedName>
</protein>
<organism evidence="4 5">
    <name type="scientific">Leucosporidium creatinivorum</name>
    <dbReference type="NCBI Taxonomy" id="106004"/>
    <lineage>
        <taxon>Eukaryota</taxon>
        <taxon>Fungi</taxon>
        <taxon>Dikarya</taxon>
        <taxon>Basidiomycota</taxon>
        <taxon>Pucciniomycotina</taxon>
        <taxon>Microbotryomycetes</taxon>
        <taxon>Leucosporidiales</taxon>
        <taxon>Leucosporidium</taxon>
    </lineage>
</organism>
<dbReference type="SUPFAM" id="SSF117281">
    <property type="entry name" value="Kelch motif"/>
    <property type="match status" value="1"/>
</dbReference>
<dbReference type="GO" id="GO:0005739">
    <property type="term" value="C:mitochondrion"/>
    <property type="evidence" value="ECO:0007669"/>
    <property type="project" value="TreeGrafter"/>
</dbReference>
<dbReference type="InterPro" id="IPR015915">
    <property type="entry name" value="Kelch-typ_b-propeller"/>
</dbReference>
<gene>
    <name evidence="4" type="ORF">BCR35DRAFT_267549</name>
</gene>
<dbReference type="STRING" id="106004.A0A1Y2EZW5"/>
<dbReference type="GO" id="GO:0005829">
    <property type="term" value="C:cytosol"/>
    <property type="evidence" value="ECO:0007669"/>
    <property type="project" value="TreeGrafter"/>
</dbReference>
<dbReference type="GO" id="GO:0045454">
    <property type="term" value="P:cell redox homeostasis"/>
    <property type="evidence" value="ECO:0007669"/>
    <property type="project" value="TreeGrafter"/>
</dbReference>
<evidence type="ECO:0000256" key="2">
    <source>
        <dbReference type="ARBA" id="ARBA00022737"/>
    </source>
</evidence>
<feature type="compositionally biased region" description="Basic and acidic residues" evidence="3">
    <location>
        <begin position="479"/>
        <end position="491"/>
    </location>
</feature>
<sequence>MDPGSAWANLTSQTRRTKGDVPPPLVGASVTTLGDAIYVFGGRPVSSREMISSLYRLNLRTLFWDRISPSPHSGEDEHDARPSPAPRYFHSAAAWEHRLVFYGGQGFVPPTSEEEEGHLETLDDVLLYDTVSGQWSAPSLTTRPGVAAPPPRYAHLSVVTSTVSEPTPGFEQDEAIVSSRLTIIGGQDWDNQYLAEMSVLDLDRMEWIAEASFDRRAGTYRSVGVAPSVTVEPAVEAQAVGEPVVRSSYSIPISEEKGEPVMVFSNTNFVNPRRELDFIPSPVESLARPPYFSVADRMIGDAGLPPGIRFPQAYACGRHLIVSGLNVATPISEYAIWSLDLGASGASGAMENDVDLRWSSIAAGNVLSSGSWNRAVGWKNNLVILGSKDRDILEDYNHRQNNFAHVAFVDLEAFGIYEPPAQQMTPGAQALGLVTFSQESLADYEVVANDGERVRCSRKLLESRWKWFHEEMEALESKARNLTDSHGRTETLNDEDEDDEAVDPRRPQAAFRPASRNMFRSSSSQSDHHSPSPSISTHPGRSIFPISLRSLTLPLDAPAARALVQYFYTLSLSTPLQRSVNILTTLLMFTKTHDVIPGLRALVVHALHESIDSENAPRIYESAALAGSVALQVSALRSMMAVSLA</sequence>
<dbReference type="PANTHER" id="PTHR43503">
    <property type="entry name" value="MCG48959-RELATED"/>
    <property type="match status" value="1"/>
</dbReference>
<evidence type="ECO:0000256" key="3">
    <source>
        <dbReference type="SAM" id="MobiDB-lite"/>
    </source>
</evidence>
<feature type="compositionally biased region" description="Low complexity" evidence="3">
    <location>
        <begin position="521"/>
        <end position="538"/>
    </location>
</feature>
<name>A0A1Y2EZW5_9BASI</name>
<reference evidence="4 5" key="1">
    <citation type="submission" date="2016-07" db="EMBL/GenBank/DDBJ databases">
        <title>Pervasive Adenine N6-methylation of Active Genes in Fungi.</title>
        <authorList>
            <consortium name="DOE Joint Genome Institute"/>
            <person name="Mondo S.J."/>
            <person name="Dannebaum R.O."/>
            <person name="Kuo R.C."/>
            <person name="Labutti K."/>
            <person name="Haridas S."/>
            <person name="Kuo A."/>
            <person name="Salamov A."/>
            <person name="Ahrendt S.R."/>
            <person name="Lipzen A."/>
            <person name="Sullivan W."/>
            <person name="Andreopoulos W.B."/>
            <person name="Clum A."/>
            <person name="Lindquist E."/>
            <person name="Daum C."/>
            <person name="Ramamoorthy G.K."/>
            <person name="Gryganskyi A."/>
            <person name="Culley D."/>
            <person name="Magnuson J.K."/>
            <person name="James T.Y."/>
            <person name="O'Malley M.A."/>
            <person name="Stajich J.E."/>
            <person name="Spatafora J.W."/>
            <person name="Visel A."/>
            <person name="Grigoriev I.V."/>
        </authorList>
    </citation>
    <scope>NUCLEOTIDE SEQUENCE [LARGE SCALE GENOMIC DNA]</scope>
    <source>
        <strain evidence="4 5">62-1032</strain>
    </source>
</reference>
<dbReference type="PANTHER" id="PTHR43503:SF2">
    <property type="entry name" value="NEGATIVE REGULATOR OF SPORULATION MDS3-RELATED"/>
    <property type="match status" value="1"/>
</dbReference>
<keyword evidence="5" id="KW-1185">Reference proteome</keyword>
<evidence type="ECO:0000313" key="4">
    <source>
        <dbReference type="EMBL" id="ORY76275.1"/>
    </source>
</evidence>
<dbReference type="EMBL" id="MCGR01000035">
    <property type="protein sequence ID" value="ORY76275.1"/>
    <property type="molecule type" value="Genomic_DNA"/>
</dbReference>
<dbReference type="AlphaFoldDB" id="A0A1Y2EZW5"/>
<dbReference type="InParanoid" id="A0A1Y2EZW5"/>
<dbReference type="InterPro" id="IPR011333">
    <property type="entry name" value="SKP1/BTB/POZ_sf"/>
</dbReference>
<feature type="region of interest" description="Disordered" evidence="3">
    <location>
        <begin position="1"/>
        <end position="23"/>
    </location>
</feature>
<evidence type="ECO:0008006" key="6">
    <source>
        <dbReference type="Google" id="ProtNLM"/>
    </source>
</evidence>
<dbReference type="OrthoDB" id="10001928at2759"/>
<dbReference type="Pfam" id="PF24681">
    <property type="entry name" value="Kelch_KLHDC2_KLHL20_DRC7"/>
    <property type="match status" value="1"/>
</dbReference>
<accession>A0A1Y2EZW5</accession>
<feature type="compositionally biased region" description="Acidic residues" evidence="3">
    <location>
        <begin position="492"/>
        <end position="501"/>
    </location>
</feature>
<dbReference type="Proteomes" id="UP000193467">
    <property type="component" value="Unassembled WGS sequence"/>
</dbReference>
<proteinExistence type="predicted"/>
<evidence type="ECO:0000313" key="5">
    <source>
        <dbReference type="Proteomes" id="UP000193467"/>
    </source>
</evidence>
<feature type="region of interest" description="Disordered" evidence="3">
    <location>
        <begin position="479"/>
        <end position="538"/>
    </location>
</feature>
<dbReference type="FunCoup" id="A0A1Y2EZW5">
    <property type="interactions" value="99"/>
</dbReference>
<dbReference type="Gene3D" id="3.30.710.10">
    <property type="entry name" value="Potassium Channel Kv1.1, Chain A"/>
    <property type="match status" value="1"/>
</dbReference>
<keyword evidence="2" id="KW-0677">Repeat</keyword>
<evidence type="ECO:0000256" key="1">
    <source>
        <dbReference type="ARBA" id="ARBA00022441"/>
    </source>
</evidence>